<keyword evidence="1" id="KW-0812">Transmembrane</keyword>
<sequence length="158" mass="18092">MPLVEPPLLLQRIWVNVHIHTYILLYVVVSLLSYEYPYGLGYNSKVEHQRGVAQEVVRSCKKQNVMYDMITFSMTTCTLPKCRPSSTVYLILVILLFFHLLCNIDGVAKSRVSPQMVARLLIAAGLFIDKTLPGRIETLKMSSTGYIHFRLNCMFALY</sequence>
<dbReference type="AlphaFoldDB" id="A0A5N6EB25"/>
<dbReference type="Proteomes" id="UP000326799">
    <property type="component" value="Unassembled WGS sequence"/>
</dbReference>
<evidence type="ECO:0000313" key="3">
    <source>
        <dbReference type="Proteomes" id="UP000326799"/>
    </source>
</evidence>
<keyword evidence="1" id="KW-0472">Membrane</keyword>
<feature type="transmembrane region" description="Helical" evidence="1">
    <location>
        <begin position="88"/>
        <end position="108"/>
    </location>
</feature>
<accession>A0A5N6EB25</accession>
<proteinExistence type="predicted"/>
<evidence type="ECO:0000313" key="2">
    <source>
        <dbReference type="EMBL" id="KAB8214549.1"/>
    </source>
</evidence>
<dbReference type="EMBL" id="ML733532">
    <property type="protein sequence ID" value="KAB8214549.1"/>
    <property type="molecule type" value="Genomic_DNA"/>
</dbReference>
<gene>
    <name evidence="2" type="ORF">BDV33DRAFT_31860</name>
</gene>
<reference evidence="2 3" key="1">
    <citation type="submission" date="2019-04" db="EMBL/GenBank/DDBJ databases">
        <title>Fungal friends and foes A comparative genomics study of 23 Aspergillus species from section Flavi.</title>
        <authorList>
            <consortium name="DOE Joint Genome Institute"/>
            <person name="Kjaerbolling I."/>
            <person name="Vesth T.C."/>
            <person name="Frisvad J.C."/>
            <person name="Nybo J.L."/>
            <person name="Theobald S."/>
            <person name="Kildgaard S."/>
            <person name="Petersen T.I."/>
            <person name="Kuo A."/>
            <person name="Sato A."/>
            <person name="Lyhne E.K."/>
            <person name="Kogle M.E."/>
            <person name="Wiebenga A."/>
            <person name="Kun R.S."/>
            <person name="Lubbers R.J."/>
            <person name="Makela M.R."/>
            <person name="Barry K."/>
            <person name="Chovatia M."/>
            <person name="Clum A."/>
            <person name="Daum C."/>
            <person name="Haridas S."/>
            <person name="He G."/>
            <person name="LaButti K."/>
            <person name="Lipzen A."/>
            <person name="Mondo S."/>
            <person name="Pangilinan J."/>
            <person name="Riley R."/>
            <person name="Salamov A."/>
            <person name="Simmons B.A."/>
            <person name="Magnuson J.K."/>
            <person name="Henrissat B."/>
            <person name="Mortensen U.H."/>
            <person name="Larsen T.O."/>
            <person name="De vries R.P."/>
            <person name="Grigoriev I.V."/>
            <person name="Machida M."/>
            <person name="Baker S.E."/>
            <person name="Andersen M.R."/>
        </authorList>
    </citation>
    <scope>NUCLEOTIDE SEQUENCE [LARGE SCALE GENOMIC DNA]</scope>
    <source>
        <strain evidence="2 3">CBS 126849</strain>
    </source>
</reference>
<organism evidence="2 3">
    <name type="scientific">Aspergillus novoparasiticus</name>
    <dbReference type="NCBI Taxonomy" id="986946"/>
    <lineage>
        <taxon>Eukaryota</taxon>
        <taxon>Fungi</taxon>
        <taxon>Dikarya</taxon>
        <taxon>Ascomycota</taxon>
        <taxon>Pezizomycotina</taxon>
        <taxon>Eurotiomycetes</taxon>
        <taxon>Eurotiomycetidae</taxon>
        <taxon>Eurotiales</taxon>
        <taxon>Aspergillaceae</taxon>
        <taxon>Aspergillus</taxon>
        <taxon>Aspergillus subgen. Circumdati</taxon>
    </lineage>
</organism>
<name>A0A5N6EB25_9EURO</name>
<protein>
    <submittedName>
        <fullName evidence="2">Uncharacterized protein</fullName>
    </submittedName>
</protein>
<feature type="transmembrane region" description="Helical" evidence="1">
    <location>
        <begin position="12"/>
        <end position="34"/>
    </location>
</feature>
<evidence type="ECO:0000256" key="1">
    <source>
        <dbReference type="SAM" id="Phobius"/>
    </source>
</evidence>
<keyword evidence="3" id="KW-1185">Reference proteome</keyword>
<keyword evidence="1" id="KW-1133">Transmembrane helix</keyword>